<feature type="non-terminal residue" evidence="2">
    <location>
        <position position="1"/>
    </location>
</feature>
<dbReference type="Proteomes" id="UP000663828">
    <property type="component" value="Unassembled WGS sequence"/>
</dbReference>
<gene>
    <name evidence="2" type="ORF">XAT740_LOCUS61745</name>
</gene>
<evidence type="ECO:0000256" key="1">
    <source>
        <dbReference type="SAM" id="MobiDB-lite"/>
    </source>
</evidence>
<keyword evidence="3" id="KW-1185">Reference proteome</keyword>
<organism evidence="2 3">
    <name type="scientific">Adineta ricciae</name>
    <name type="common">Rotifer</name>
    <dbReference type="NCBI Taxonomy" id="249248"/>
    <lineage>
        <taxon>Eukaryota</taxon>
        <taxon>Metazoa</taxon>
        <taxon>Spiralia</taxon>
        <taxon>Gnathifera</taxon>
        <taxon>Rotifera</taxon>
        <taxon>Eurotatoria</taxon>
        <taxon>Bdelloidea</taxon>
        <taxon>Adinetida</taxon>
        <taxon>Adinetidae</taxon>
        <taxon>Adineta</taxon>
    </lineage>
</organism>
<dbReference type="AlphaFoldDB" id="A0A816HFR3"/>
<proteinExistence type="predicted"/>
<evidence type="ECO:0000313" key="3">
    <source>
        <dbReference type="Proteomes" id="UP000663828"/>
    </source>
</evidence>
<accession>A0A816HFR3</accession>
<name>A0A816HFR3_ADIRI</name>
<feature type="compositionally biased region" description="Acidic residues" evidence="1">
    <location>
        <begin position="119"/>
        <end position="130"/>
    </location>
</feature>
<feature type="region of interest" description="Disordered" evidence="1">
    <location>
        <begin position="111"/>
        <end position="130"/>
    </location>
</feature>
<dbReference type="EMBL" id="CAJNOR010016554">
    <property type="protein sequence ID" value="CAF1685333.1"/>
    <property type="molecule type" value="Genomic_DNA"/>
</dbReference>
<evidence type="ECO:0000313" key="2">
    <source>
        <dbReference type="EMBL" id="CAF1685333.1"/>
    </source>
</evidence>
<reference evidence="2" key="1">
    <citation type="submission" date="2021-02" db="EMBL/GenBank/DDBJ databases">
        <authorList>
            <person name="Nowell W R."/>
        </authorList>
    </citation>
    <scope>NUCLEOTIDE SEQUENCE</scope>
</reference>
<comment type="caution">
    <text evidence="2">The sequence shown here is derived from an EMBL/GenBank/DDBJ whole genome shotgun (WGS) entry which is preliminary data.</text>
</comment>
<protein>
    <submittedName>
        <fullName evidence="2">Uncharacterized protein</fullName>
    </submittedName>
</protein>
<sequence>PCFGMGKLNGLSVFANKFHSQHLAVVKFDPIGQAKKFEQYLCKLPIEDRALIAKTLNRFASVTDEQIDWLITEVQDLLSTSQYNRIHSVLYRQRDIARRYIKQWGIEPRSTSIRPQKTEEEEEEEEDTRL</sequence>